<evidence type="ECO:0000259" key="4">
    <source>
        <dbReference type="Pfam" id="PF17137"/>
    </source>
</evidence>
<dbReference type="OrthoDB" id="176168at2"/>
<dbReference type="SUPFAM" id="SSF74650">
    <property type="entry name" value="Galactose mutarotase-like"/>
    <property type="match status" value="1"/>
</dbReference>
<dbReference type="Proteomes" id="UP000003490">
    <property type="component" value="Unassembled WGS sequence"/>
</dbReference>
<dbReference type="EC" id="3.2.1.-" evidence="6"/>
<dbReference type="InterPro" id="IPR033403">
    <property type="entry name" value="DUF5110"/>
</dbReference>
<dbReference type="EMBL" id="ABCB02000013">
    <property type="protein sequence ID" value="EDO62647.1"/>
    <property type="molecule type" value="Genomic_DNA"/>
</dbReference>
<dbReference type="GO" id="GO:0030246">
    <property type="term" value="F:carbohydrate binding"/>
    <property type="evidence" value="ECO:0007669"/>
    <property type="project" value="InterPro"/>
</dbReference>
<gene>
    <name evidence="7" type="ORF">CH238_08700</name>
    <name evidence="6" type="ORF">CLOLEP_00461</name>
</gene>
<evidence type="ECO:0000256" key="2">
    <source>
        <dbReference type="RuleBase" id="RU361185"/>
    </source>
</evidence>
<sequence>MNRITYQLEGARAALSADNGSYLLQACSDGIVRCSYSPKEPNPNYSALGISPPQTSKCVWKAAETADTLSLQAGSIQLDIGLSSGHFLWRDAATGKELLQEGNKELTSVPVVKYSTGGEAPKIRRVKTVDGERNFIENLKPYTDREAYRGKIFFQWRHDEQLHGLGQAEEGIYNYRGQTQYLYQHNMRTPIPFLISDQSYGILFDCGSLMTFNDDARGSYMFFDTVEQLDYYFIHGSTLDDIIKGYRTLTGNAPLLPKWAYGYIQSKEAYRTQEELVATAAEYRKKGIPLDCIVQDWNTWEPGKWGNKHLDLSRYPNIREANRQLHEMHVHSMVSIWPNMNMGCADINEFLEENLLLGDASTYDAFQEKARDLYWRQADAELFQGGFDSWWCDSTEPFSGPDWGGETLREPWERYSLVGGEHKKYLDPACANLFALKHAQGIFEHQKKQAPEKRVVNLTRSGYAGSQQYGTILWSGDISANWDTLRRQITEGLNFCMSGLPYWTLDIGGFFVVGTDYTKRGCGCNDNPNPLWFWSGHYNGGCEDLGYRELYTRWLEYGVFLPIFRSHGTDTPREIWNFGEPGSPFYDAIEKFIRLRYRLLPYIYSLAASVTFRQDTVLRSLLFDFSEDTAARQVSDEFMFGRSLLVCPVYQPMYYDAGSVPLEKERKRTCYLPSGCTWYDFWTNEPYDGGQSITADAPLDKIPVFVRSGSLIPMETEKLEYADQISVAPFEIHIYPGQDAQFLFYEDSGDGYAYEQGDYSIIPLKWEDASSTFSIGEAPNAEFPQSIRGREIRLILHCSQTKTISFTYTGSSQSFCFASLMS</sequence>
<dbReference type="Gene3D" id="2.60.40.1760">
    <property type="entry name" value="glycosyl hydrolase (family 31)"/>
    <property type="match status" value="1"/>
</dbReference>
<evidence type="ECO:0000313" key="8">
    <source>
        <dbReference type="Proteomes" id="UP000003490"/>
    </source>
</evidence>
<dbReference type="InterPro" id="IPR017853">
    <property type="entry name" value="GH"/>
</dbReference>
<dbReference type="InterPro" id="IPR051816">
    <property type="entry name" value="Glycosyl_Hydrolase_31"/>
</dbReference>
<dbReference type="PANTHER" id="PTHR43863:SF2">
    <property type="entry name" value="MALTASE-GLUCOAMYLASE"/>
    <property type="match status" value="1"/>
</dbReference>
<dbReference type="AlphaFoldDB" id="A7VPI5"/>
<reference evidence="6 8" key="2">
    <citation type="submission" date="2007-08" db="EMBL/GenBank/DDBJ databases">
        <authorList>
            <person name="Fulton L."/>
            <person name="Clifton S."/>
            <person name="Fulton B."/>
            <person name="Xu J."/>
            <person name="Minx P."/>
            <person name="Pepin K.H."/>
            <person name="Johnson M."/>
            <person name="Thiruvilangam P."/>
            <person name="Bhonagiri V."/>
            <person name="Nash W.E."/>
            <person name="Wang C."/>
            <person name="Mardis E.R."/>
            <person name="Wilson R.K."/>
        </authorList>
    </citation>
    <scope>NUCLEOTIDE SEQUENCE [LARGE SCALE GENOMIC DNA]</scope>
    <source>
        <strain evidence="6 8">DSM 753</strain>
    </source>
</reference>
<keyword evidence="9" id="KW-1185">Reference proteome</keyword>
<dbReference type="InterPro" id="IPR000322">
    <property type="entry name" value="Glyco_hydro_31_TIM"/>
</dbReference>
<reference evidence="7 9" key="3">
    <citation type="submission" date="2017-07" db="EMBL/GenBank/DDBJ databases">
        <title>Prevalence of linear plasmids in Cutibacterium (Propionibacterium) acnes isolates obtained from prostatic tissue.</title>
        <authorList>
            <person name="Davidsson S."/>
            <person name="Carlsson J."/>
            <person name="Molling P."/>
            <person name="Andren O."/>
            <person name="Andersson S.-O."/>
            <person name="Brzuszkiewicz E."/>
            <person name="Poehlein A."/>
            <person name="Al-Zeer M."/>
            <person name="Brinkmann V."/>
            <person name="Scavenius C."/>
            <person name="Nazipi S."/>
            <person name="Soderquist B."/>
            <person name="Bruggemann H."/>
        </authorList>
    </citation>
    <scope>NUCLEOTIDE SEQUENCE [LARGE SCALE GENOMIC DNA]</scope>
    <source>
        <strain evidence="7 9">DSM 753</strain>
    </source>
</reference>
<dbReference type="Proteomes" id="UP000220611">
    <property type="component" value="Unassembled WGS sequence"/>
</dbReference>
<dbReference type="InterPro" id="IPR013780">
    <property type="entry name" value="Glyco_hydro_b"/>
</dbReference>
<dbReference type="InterPro" id="IPR011013">
    <property type="entry name" value="Gal_mutarotase_sf_dom"/>
</dbReference>
<evidence type="ECO:0000313" key="9">
    <source>
        <dbReference type="Proteomes" id="UP000220611"/>
    </source>
</evidence>
<evidence type="ECO:0000259" key="5">
    <source>
        <dbReference type="Pfam" id="PF21365"/>
    </source>
</evidence>
<evidence type="ECO:0000259" key="3">
    <source>
        <dbReference type="Pfam" id="PF01055"/>
    </source>
</evidence>
<reference evidence="6 8" key="1">
    <citation type="submission" date="2007-08" db="EMBL/GenBank/DDBJ databases">
        <title>Draft genome sequence of Clostridium leptum (DSM 753).</title>
        <authorList>
            <person name="Sudarsanam P."/>
            <person name="Ley R."/>
            <person name="Guruge J."/>
            <person name="Turnbaugh P.J."/>
            <person name="Mahowald M."/>
            <person name="Liep D."/>
            <person name="Gordon J."/>
        </authorList>
    </citation>
    <scope>NUCLEOTIDE SEQUENCE [LARGE SCALE GENOMIC DNA]</scope>
    <source>
        <strain evidence="6 8">DSM 753</strain>
    </source>
</reference>
<keyword evidence="2 6" id="KW-0378">Hydrolase</keyword>
<dbReference type="Pfam" id="PF01055">
    <property type="entry name" value="Glyco_hydro_31_2nd"/>
    <property type="match status" value="1"/>
</dbReference>
<keyword evidence="2 6" id="KW-0326">Glycosidase</keyword>
<dbReference type="SUPFAM" id="SSF51445">
    <property type="entry name" value="(Trans)glycosidases"/>
    <property type="match status" value="1"/>
</dbReference>
<dbReference type="Gene3D" id="2.60.40.1180">
    <property type="entry name" value="Golgi alpha-mannosidase II"/>
    <property type="match status" value="2"/>
</dbReference>
<dbReference type="CDD" id="cd06591">
    <property type="entry name" value="GH31_xylosidase_XylS"/>
    <property type="match status" value="1"/>
</dbReference>
<comment type="similarity">
    <text evidence="1 2">Belongs to the glycosyl hydrolase 31 family.</text>
</comment>
<dbReference type="SUPFAM" id="SSF51011">
    <property type="entry name" value="Glycosyl hydrolase domain"/>
    <property type="match status" value="1"/>
</dbReference>
<accession>A7VPI5</accession>
<evidence type="ECO:0000313" key="7">
    <source>
        <dbReference type="EMBL" id="PEQ24264.1"/>
    </source>
</evidence>
<dbReference type="CDD" id="cd14752">
    <property type="entry name" value="GH31_N"/>
    <property type="match status" value="1"/>
</dbReference>
<evidence type="ECO:0000313" key="6">
    <source>
        <dbReference type="EMBL" id="EDO62647.1"/>
    </source>
</evidence>
<protein>
    <submittedName>
        <fullName evidence="7">Glycoside hydrolase</fullName>
    </submittedName>
    <submittedName>
        <fullName evidence="6">Glycosyl hydrolase, family 31</fullName>
        <ecNumber evidence="6">3.2.1.-</ecNumber>
    </submittedName>
</protein>
<dbReference type="HOGENOM" id="CLU_000631_7_3_9"/>
<dbReference type="Gene3D" id="3.20.20.80">
    <property type="entry name" value="Glycosidases"/>
    <property type="match status" value="1"/>
</dbReference>
<organism evidence="6 8">
    <name type="scientific">[Clostridium] leptum DSM 753</name>
    <dbReference type="NCBI Taxonomy" id="428125"/>
    <lineage>
        <taxon>Bacteria</taxon>
        <taxon>Bacillati</taxon>
        <taxon>Bacillota</taxon>
        <taxon>Clostridia</taxon>
        <taxon>Eubacteriales</taxon>
        <taxon>Oscillospiraceae</taxon>
        <taxon>Oscillospiraceae incertae sedis</taxon>
    </lineage>
</organism>
<dbReference type="PANTHER" id="PTHR43863">
    <property type="entry name" value="HYDROLASE, PUTATIVE (AFU_ORTHOLOGUE AFUA_1G03140)-RELATED"/>
    <property type="match status" value="1"/>
</dbReference>
<dbReference type="EMBL" id="NOXF01000006">
    <property type="protein sequence ID" value="PEQ24264.1"/>
    <property type="molecule type" value="Genomic_DNA"/>
</dbReference>
<name>A7VPI5_9FIRM</name>
<proteinExistence type="inferred from homology"/>
<comment type="caution">
    <text evidence="6">The sequence shown here is derived from an EMBL/GenBank/DDBJ whole genome shotgun (WGS) entry which is preliminary data.</text>
</comment>
<dbReference type="GO" id="GO:0005975">
    <property type="term" value="P:carbohydrate metabolic process"/>
    <property type="evidence" value="ECO:0007669"/>
    <property type="project" value="InterPro"/>
</dbReference>
<evidence type="ECO:0000256" key="1">
    <source>
        <dbReference type="ARBA" id="ARBA00007806"/>
    </source>
</evidence>
<feature type="domain" description="DUF5110" evidence="4">
    <location>
        <begin position="731"/>
        <end position="798"/>
    </location>
</feature>
<dbReference type="GO" id="GO:0004553">
    <property type="term" value="F:hydrolase activity, hydrolyzing O-glycosyl compounds"/>
    <property type="evidence" value="ECO:0007669"/>
    <property type="project" value="InterPro"/>
</dbReference>
<dbReference type="InterPro" id="IPR048395">
    <property type="entry name" value="Glyco_hydro_31_C"/>
</dbReference>
<dbReference type="Pfam" id="PF21365">
    <property type="entry name" value="Glyco_hydro_31_3rd"/>
    <property type="match status" value="1"/>
</dbReference>
<dbReference type="eggNOG" id="COG1501">
    <property type="taxonomic scope" value="Bacteria"/>
</dbReference>
<feature type="domain" description="Glycoside hydrolase family 31 TIM barrel" evidence="3">
    <location>
        <begin position="254"/>
        <end position="606"/>
    </location>
</feature>
<feature type="domain" description="Glycosyl hydrolase family 31 C-terminal" evidence="5">
    <location>
        <begin position="615"/>
        <end position="712"/>
    </location>
</feature>
<dbReference type="Pfam" id="PF17137">
    <property type="entry name" value="DUF5110"/>
    <property type="match status" value="1"/>
</dbReference>